<proteinExistence type="predicted"/>
<dbReference type="EMBL" id="FOHT01000023">
    <property type="protein sequence ID" value="SET79227.1"/>
    <property type="molecule type" value="Genomic_DNA"/>
</dbReference>
<gene>
    <name evidence="2" type="ORF">FH5T_16125</name>
    <name evidence="3" type="ORF">SAMN05444285_12372</name>
</gene>
<evidence type="ECO:0000313" key="5">
    <source>
        <dbReference type="Proteomes" id="UP000181981"/>
    </source>
</evidence>
<dbReference type="KEGG" id="dori:FH5T_16125"/>
<sequence length="82" mass="9025">MDNQEELVAEMGAAYLCGICGIENATIDNSAAYIEGWLKKLKSDKKFIVMASGLAQKAVDYILDHQDSNPKPVLPDPKKNEK</sequence>
<dbReference type="Proteomes" id="UP000181981">
    <property type="component" value="Unassembled WGS sequence"/>
</dbReference>
<dbReference type="InterPro" id="IPR041459">
    <property type="entry name" value="MPTase-PolyVal"/>
</dbReference>
<dbReference type="Proteomes" id="UP000023772">
    <property type="component" value="Chromosome"/>
</dbReference>
<dbReference type="eggNOG" id="COG4227">
    <property type="taxonomic scope" value="Bacteria"/>
</dbReference>
<evidence type="ECO:0000313" key="3">
    <source>
        <dbReference type="EMBL" id="SET79227.1"/>
    </source>
</evidence>
<dbReference type="OrthoDB" id="9792687at2"/>
<dbReference type="EMBL" id="CP007451">
    <property type="protein sequence ID" value="AHW60647.1"/>
    <property type="molecule type" value="Genomic_DNA"/>
</dbReference>
<evidence type="ECO:0000313" key="4">
    <source>
        <dbReference type="Proteomes" id="UP000023772"/>
    </source>
</evidence>
<evidence type="ECO:0000313" key="2">
    <source>
        <dbReference type="EMBL" id="AHW60647.1"/>
    </source>
</evidence>
<protein>
    <recommendedName>
        <fullName evidence="1">Polyvalent protein metallopeptidase domain-containing protein</fullName>
    </recommendedName>
</protein>
<feature type="domain" description="Polyvalent protein metallopeptidase" evidence="1">
    <location>
        <begin position="4"/>
        <end position="52"/>
    </location>
</feature>
<organism evidence="3 5">
    <name type="scientific">Draconibacterium orientale</name>
    <dbReference type="NCBI Taxonomy" id="1168034"/>
    <lineage>
        <taxon>Bacteria</taxon>
        <taxon>Pseudomonadati</taxon>
        <taxon>Bacteroidota</taxon>
        <taxon>Bacteroidia</taxon>
        <taxon>Marinilabiliales</taxon>
        <taxon>Prolixibacteraceae</taxon>
        <taxon>Draconibacterium</taxon>
    </lineage>
</organism>
<reference evidence="3 5" key="2">
    <citation type="submission" date="2016-10" db="EMBL/GenBank/DDBJ databases">
        <authorList>
            <person name="de Groot N.N."/>
        </authorList>
    </citation>
    <scope>NUCLEOTIDE SEQUENCE [LARGE SCALE GENOMIC DNA]</scope>
    <source>
        <strain evidence="3 5">DSM 25947</strain>
    </source>
</reference>
<dbReference type="AlphaFoldDB" id="X5DJC7"/>
<name>X5DJC7_9BACT</name>
<reference evidence="2 4" key="1">
    <citation type="submission" date="2014-03" db="EMBL/GenBank/DDBJ databases">
        <title>Complete genome sequence of a deeply braunched marine Bacteroidia bacterium Draconibacterium orientale type strain FH5T.</title>
        <authorList>
            <person name="Li X."/>
            <person name="Wang X."/>
            <person name="Xie Z."/>
            <person name="Du Z."/>
            <person name="Chen G."/>
        </authorList>
    </citation>
    <scope>NUCLEOTIDE SEQUENCE [LARGE SCALE GENOMIC DNA]</scope>
    <source>
        <strain evidence="2 4">FH5</strain>
    </source>
</reference>
<dbReference type="STRING" id="1168034.FH5T_16125"/>
<evidence type="ECO:0000259" key="1">
    <source>
        <dbReference type="Pfam" id="PF18818"/>
    </source>
</evidence>
<dbReference type="Pfam" id="PF18818">
    <property type="entry name" value="MPTase-PolyVal"/>
    <property type="match status" value="1"/>
</dbReference>
<dbReference type="HOGENOM" id="CLU_2552861_0_0_10"/>
<accession>X5DJC7</accession>
<keyword evidence="4" id="KW-1185">Reference proteome</keyword>
<dbReference type="RefSeq" id="WP_051567937.1">
    <property type="nucleotide sequence ID" value="NZ_FOHT01000023.1"/>
</dbReference>